<keyword evidence="2" id="KW-1185">Reference proteome</keyword>
<dbReference type="Proteomes" id="UP000422736">
    <property type="component" value="Chromosome 2"/>
</dbReference>
<evidence type="ECO:0000313" key="2">
    <source>
        <dbReference type="Proteomes" id="UP000422736"/>
    </source>
</evidence>
<accession>A0ABX6EUY2</accession>
<gene>
    <name evidence="1" type="primary">MRX12</name>
    <name evidence="1" type="ORF">FIM1_1545</name>
</gene>
<proteinExistence type="predicted"/>
<name>A0ABX6EUY2_KLUMA</name>
<evidence type="ECO:0000313" key="1">
    <source>
        <dbReference type="EMBL" id="QGN14872.1"/>
    </source>
</evidence>
<dbReference type="EMBL" id="CP015055">
    <property type="protein sequence ID" value="QGN14872.1"/>
    <property type="molecule type" value="Genomic_DNA"/>
</dbReference>
<reference evidence="1 2" key="1">
    <citation type="submission" date="2016-03" db="EMBL/GenBank/DDBJ databases">
        <title>How can Kluyveromyces marxianus grow so fast - potential evolutionary course in Saccharomyces Complex revealed by comparative genomics.</title>
        <authorList>
            <person name="Mo W."/>
            <person name="Lu W."/>
            <person name="Yang X."/>
            <person name="Qi J."/>
            <person name="Lv H."/>
        </authorList>
    </citation>
    <scope>NUCLEOTIDE SEQUENCE [LARGE SCALE GENOMIC DNA]</scope>
    <source>
        <strain evidence="1 2">FIM1</strain>
    </source>
</reference>
<sequence length="519" mass="59913">MYGFRRQLHLTTRVLNKAVPKQWTESVQRLLSNQSLSENLPKSQYQEIGCLEPYEIANRFKVMLEQNPRISFDERVNIHNKLIEEMTRYDFAVAAIHSKELQKISAQLSIPAFIEVLRNNPGRVKSSWEFFEENYNLVKKSDQALVSVIEKLVYFDPVDIQDGKSKMTVQDLARTICLISLLEEKSSLPQHIWEKIILNAIQTKSSIVLPIIFEGIPNHYEIPLPLDLAEITDYQIISLLSKRNLDSLFKDNKELFVKYFSLLGVNDTIHLTEDEIQAYDALDKELERLKKCVEIDLQTPELPKLKTQESFDEIVSYIISSELDKNELDWARMMLRYLGLHKGDTKMALKLYHEYLMAHPSHSGDLMYEMFLCFAYQSFVGSNDKLLQVAETLVPSDIDSKTRVNILRALILVNSKSDPHQSLQIFNNNIQNTSKEKNPITEISDSALLVEALILAFLRNKDRDFAHVIFEGAAREKIIDGPTSVKRIKNILTLYGESIEQDQCQKVMDEEIERVLKAL</sequence>
<organism evidence="1 2">
    <name type="scientific">Kluyveromyces marxianus</name>
    <name type="common">Yeast</name>
    <name type="synonym">Candida kefyr</name>
    <dbReference type="NCBI Taxonomy" id="4911"/>
    <lineage>
        <taxon>Eukaryota</taxon>
        <taxon>Fungi</taxon>
        <taxon>Dikarya</taxon>
        <taxon>Ascomycota</taxon>
        <taxon>Saccharomycotina</taxon>
        <taxon>Saccharomycetes</taxon>
        <taxon>Saccharomycetales</taxon>
        <taxon>Saccharomycetaceae</taxon>
        <taxon>Kluyveromyces</taxon>
    </lineage>
</organism>
<protein>
    <submittedName>
        <fullName evidence="1">YJR003C</fullName>
    </submittedName>
</protein>